<feature type="region of interest" description="Disordered" evidence="1">
    <location>
        <begin position="857"/>
        <end position="1013"/>
    </location>
</feature>
<name>E3MNQ6_CAERE</name>
<dbReference type="EMBL" id="DS268460">
    <property type="protein sequence ID" value="EFP06153.1"/>
    <property type="molecule type" value="Genomic_DNA"/>
</dbReference>
<feature type="transmembrane region" description="Helical" evidence="2">
    <location>
        <begin position="822"/>
        <end position="844"/>
    </location>
</feature>
<organism evidence="6">
    <name type="scientific">Caenorhabditis remanei</name>
    <name type="common">Caenorhabditis vulgaris</name>
    <dbReference type="NCBI Taxonomy" id="31234"/>
    <lineage>
        <taxon>Eukaryota</taxon>
        <taxon>Metazoa</taxon>
        <taxon>Ecdysozoa</taxon>
        <taxon>Nematoda</taxon>
        <taxon>Chromadorea</taxon>
        <taxon>Rhabditida</taxon>
        <taxon>Rhabditina</taxon>
        <taxon>Rhabditomorpha</taxon>
        <taxon>Rhabditoidea</taxon>
        <taxon>Rhabditidae</taxon>
        <taxon>Peloderinae</taxon>
        <taxon>Caenorhabditis</taxon>
    </lineage>
</organism>
<feature type="domain" description="Domain of unknown function WSN" evidence="4">
    <location>
        <begin position="38"/>
        <end position="106"/>
    </location>
</feature>
<dbReference type="SMART" id="SM00453">
    <property type="entry name" value="WSN"/>
    <property type="match status" value="1"/>
</dbReference>
<feature type="compositionally biased region" description="Basic residues" evidence="1">
    <location>
        <begin position="1386"/>
        <end position="1411"/>
    </location>
</feature>
<dbReference type="Proteomes" id="UP000008281">
    <property type="component" value="Unassembled WGS sequence"/>
</dbReference>
<dbReference type="InParanoid" id="E3MNQ6"/>
<feature type="compositionally biased region" description="Low complexity" evidence="1">
    <location>
        <begin position="894"/>
        <end position="908"/>
    </location>
</feature>
<keyword evidence="6" id="KW-1185">Reference proteome</keyword>
<feature type="compositionally biased region" description="Basic and acidic residues" evidence="1">
    <location>
        <begin position="1324"/>
        <end position="1337"/>
    </location>
</feature>
<feature type="compositionally biased region" description="Low complexity" evidence="1">
    <location>
        <begin position="979"/>
        <end position="1001"/>
    </location>
</feature>
<protein>
    <recommendedName>
        <fullName evidence="4">Domain of unknown function WSN domain-containing protein</fullName>
    </recommendedName>
</protein>
<accession>E3MNQ6</accession>
<dbReference type="HOGENOM" id="CLU_253666_0_0_1"/>
<keyword evidence="2" id="KW-0812">Transmembrane</keyword>
<feature type="compositionally biased region" description="Polar residues" evidence="1">
    <location>
        <begin position="913"/>
        <end position="932"/>
    </location>
</feature>
<feature type="compositionally biased region" description="Low complexity" evidence="1">
    <location>
        <begin position="939"/>
        <end position="965"/>
    </location>
</feature>
<sequence>MNFIRLIVLLMMVVRAVVLVLLNDGNSEWSRFPRASNKEFSDSLEQMQKIARITNGIYLQQSLIKGTIPSGELVSEMFQLGSITPSEVDKIDTTKLGEVVKKIGDLPGQLKDTDGVKSMENRLLLLRSIVDSSNRVKNLEKVDDSFTTDITSMTKVDGDWRPVGKYATALNSLVQSIAGVEKNIEITVDNAELMLKAVEDACEELNSELLPTVSSLPRFENVRKAEKMFTTYSTLHTSMVYYANSFEMLKYNTTTDDTNIQLVGDNFKSMGTMVEDAGNSIKDFSTLQHIFDYESGSRTFKHTPAFSNGASEFKLVSGDFGDAWVQQVIGSEHTQLATALNSLESLAKFGKDVSASNGNFKVISQVFGRITEVSKMKVPFKSLASSLKKVIMSNEVPKYVPGNMDKYKELFDSVLLLFQQLKAIDRMLEVAQVLGTKDTAPHFETVEKISDLKKNDNALTRLKELRDNASFKHIANKLKKFPTLKSETEGFKEVLNIGDSKGNKKKPLVDPANSILKNKNKLKNYFDDSTKFLKVLNTIRGVKEFESIDPVVQMRKKLSGPTQGNKIDFSSVSQSVDEMKKQMKALKDWIGKMKGFVSVETDALLQLGDVKKDSDTLGSATLGVSNIKKAGGKKIDLSKIDRVIPATKAIKKKKIVKLTADEDKSLKELETLEQDYKSVTLDVSSYIDSVKTSQSNKLVDHVDIFEKASSVDGIQTDFSFTKSGIEKMIDVADSGDQQNLRDFIPVIDQLDSLGLDFSKHHSYFSSAKESLNSMDLAFAKITKLYYDTDSSHKISKWNSIESIQTRWTIWSTWQSISVRKPWWGTALITVFVLVLIILFIIWVCRKIPCCRKEKGKVDPELGHVVPPSPDDRGTSTPGTNTPDDPKLTPIARTSSSVSGSAEKVSGSKLEGNSRPSTSDSKTPAGTPSSVSDSAEKMNGSKTSSGSKTPSGSKPSSSGSTSCKTTADNKKTSKEKLLVKTSKSKAASDISKSNKSAKSQKNGELETDEPGETESTLPVVPVRIVHAFIRSDFMKLTNIYGKNMEDLANCLPTLKGLQRFELGKKPFETTSNGIEITTFLQIFEIKLSDVVLWTFVEERNIDCEIDPFCQYIRANESRTILKFHKRDDNYGEFLPVDLDETLRFKEHKLTITCTHIEGKDTDLERRTLKIKFDGETPFDVYFVWHRGNPKYGFSMNPKTMLDLWKEFRATPNLTILSGIYQASAAWILFIELAFRKASSTNEVSELSSDWVTTFLKEVVTDLGEKHPLAFPLQNIRDIWYGMRYFMRVLCEVTTQEGPDSQKYIDTYLDPELFSDEPVYSNSTQIRREKGKNGKMFKEARKKRQMSKVSKGTKKNSKNGPLDNDVETQEAVNQSLNFVNDSSGDKRQKTKVKRRNGRSKDKKTRGKRSAHKK</sequence>
<evidence type="ECO:0000256" key="3">
    <source>
        <dbReference type="SAM" id="SignalP"/>
    </source>
</evidence>
<dbReference type="Pfam" id="PF02206">
    <property type="entry name" value="WSN"/>
    <property type="match status" value="1"/>
</dbReference>
<evidence type="ECO:0000256" key="2">
    <source>
        <dbReference type="SAM" id="Phobius"/>
    </source>
</evidence>
<keyword evidence="3" id="KW-0732">Signal</keyword>
<reference evidence="5" key="1">
    <citation type="submission" date="2007-07" db="EMBL/GenBank/DDBJ databases">
        <title>PCAP assembly of the Caenorhabditis remanei genome.</title>
        <authorList>
            <consortium name="The Caenorhabditis remanei Sequencing Consortium"/>
            <person name="Wilson R.K."/>
        </authorList>
    </citation>
    <scope>NUCLEOTIDE SEQUENCE [LARGE SCALE GENOMIC DNA]</scope>
    <source>
        <strain evidence="5">PB4641</strain>
    </source>
</reference>
<dbReference type="PANTHER" id="PTHR32525:SF0">
    <property type="entry name" value="DOMAIN OF UNKNOWN FUNCTION WSN DOMAIN-CONTAINING PROTEIN-RELATED"/>
    <property type="match status" value="1"/>
</dbReference>
<feature type="signal peptide" evidence="3">
    <location>
        <begin position="1"/>
        <end position="16"/>
    </location>
</feature>
<evidence type="ECO:0000256" key="1">
    <source>
        <dbReference type="SAM" id="MobiDB-lite"/>
    </source>
</evidence>
<feature type="chain" id="PRO_5003176064" description="Domain of unknown function WSN domain-containing protein" evidence="3">
    <location>
        <begin position="17"/>
        <end position="1411"/>
    </location>
</feature>
<keyword evidence="2" id="KW-0472">Membrane</keyword>
<dbReference type="OrthoDB" id="5842271at2759"/>
<evidence type="ECO:0000313" key="6">
    <source>
        <dbReference type="Proteomes" id="UP000008281"/>
    </source>
</evidence>
<dbReference type="eggNOG" id="ENOG502QQ2D">
    <property type="taxonomic scope" value="Eukaryota"/>
</dbReference>
<feature type="compositionally biased region" description="Basic residues" evidence="1">
    <location>
        <begin position="1338"/>
        <end position="1355"/>
    </location>
</feature>
<keyword evidence="2" id="KW-1133">Transmembrane helix</keyword>
<gene>
    <name evidence="5" type="ORF">CRE_05854</name>
</gene>
<feature type="region of interest" description="Disordered" evidence="1">
    <location>
        <begin position="1323"/>
        <end position="1411"/>
    </location>
</feature>
<evidence type="ECO:0000259" key="4">
    <source>
        <dbReference type="SMART" id="SM00453"/>
    </source>
</evidence>
<evidence type="ECO:0000313" key="5">
    <source>
        <dbReference type="EMBL" id="EFP06153.1"/>
    </source>
</evidence>
<feature type="compositionally biased region" description="Polar residues" evidence="1">
    <location>
        <begin position="1368"/>
        <end position="1380"/>
    </location>
</feature>
<dbReference type="InterPro" id="IPR003125">
    <property type="entry name" value="WSN"/>
</dbReference>
<feature type="compositionally biased region" description="Basic and acidic residues" evidence="1">
    <location>
        <begin position="966"/>
        <end position="977"/>
    </location>
</feature>
<proteinExistence type="predicted"/>
<dbReference type="FunCoup" id="E3MNQ6">
    <property type="interactions" value="1182"/>
</dbReference>
<dbReference type="PANTHER" id="PTHR32525">
    <property type="entry name" value="PROTEIN-TYROSINE-PHOSPHATASE"/>
    <property type="match status" value="1"/>
</dbReference>